<dbReference type="InterPro" id="IPR000922">
    <property type="entry name" value="Lectin_gal-bd_dom"/>
</dbReference>
<dbReference type="CDD" id="cd22842">
    <property type="entry name" value="Gal_Rha_Lectin_BGal"/>
    <property type="match status" value="1"/>
</dbReference>
<dbReference type="Proteomes" id="UP001064489">
    <property type="component" value="Chromosome 10"/>
</dbReference>
<reference evidence="2" key="1">
    <citation type="journal article" date="2022" name="Plant J.">
        <title>Strategies of tolerance reflected in two North American maple genomes.</title>
        <authorList>
            <person name="McEvoy S.L."/>
            <person name="Sezen U.U."/>
            <person name="Trouern-Trend A."/>
            <person name="McMahon S.M."/>
            <person name="Schaberg P.G."/>
            <person name="Yang J."/>
            <person name="Wegrzyn J.L."/>
            <person name="Swenson N.G."/>
        </authorList>
    </citation>
    <scope>NUCLEOTIDE SEQUENCE</scope>
    <source>
        <strain evidence="2">91603</strain>
    </source>
</reference>
<proteinExistence type="predicted"/>
<reference evidence="2" key="2">
    <citation type="submission" date="2023-02" db="EMBL/GenBank/DDBJ databases">
        <authorList>
            <person name="Swenson N.G."/>
            <person name="Wegrzyn J.L."/>
            <person name="Mcevoy S.L."/>
        </authorList>
    </citation>
    <scope>NUCLEOTIDE SEQUENCE</scope>
    <source>
        <strain evidence="2">91603</strain>
        <tissue evidence="2">Leaf</tissue>
    </source>
</reference>
<sequence length="113" mass="12673">MEERRQFHKTVVADAKKSATLMCADNKKIVKVDFASYGNPFGACGNYMLGNCSAPNTMKIVEQYCLGKNRCAVPFDQVLFDKEGDLCPNVLKNLAIQVQCGHQINKFSNYMRV</sequence>
<dbReference type="EMBL" id="JAJSOW010000105">
    <property type="protein sequence ID" value="KAI9164958.1"/>
    <property type="molecule type" value="Genomic_DNA"/>
</dbReference>
<evidence type="ECO:0000259" key="1">
    <source>
        <dbReference type="PROSITE" id="PS50228"/>
    </source>
</evidence>
<keyword evidence="3" id="KW-1185">Reference proteome</keyword>
<gene>
    <name evidence="2" type="ORF">LWI28_005053</name>
</gene>
<dbReference type="Gene3D" id="2.60.120.740">
    <property type="match status" value="1"/>
</dbReference>
<feature type="domain" description="SUEL-type lectin" evidence="1">
    <location>
        <begin position="13"/>
        <end position="101"/>
    </location>
</feature>
<evidence type="ECO:0000313" key="2">
    <source>
        <dbReference type="EMBL" id="KAI9164958.1"/>
    </source>
</evidence>
<dbReference type="GO" id="GO:0030246">
    <property type="term" value="F:carbohydrate binding"/>
    <property type="evidence" value="ECO:0007669"/>
    <property type="project" value="InterPro"/>
</dbReference>
<dbReference type="InterPro" id="IPR043159">
    <property type="entry name" value="Lectin_gal-bd_sf"/>
</dbReference>
<dbReference type="PROSITE" id="PS50228">
    <property type="entry name" value="SUEL_LECTIN"/>
    <property type="match status" value="1"/>
</dbReference>
<comment type="caution">
    <text evidence="2">The sequence shown here is derived from an EMBL/GenBank/DDBJ whole genome shotgun (WGS) entry which is preliminary data.</text>
</comment>
<accession>A0AAD5NLA6</accession>
<organism evidence="2 3">
    <name type="scientific">Acer negundo</name>
    <name type="common">Box elder</name>
    <dbReference type="NCBI Taxonomy" id="4023"/>
    <lineage>
        <taxon>Eukaryota</taxon>
        <taxon>Viridiplantae</taxon>
        <taxon>Streptophyta</taxon>
        <taxon>Embryophyta</taxon>
        <taxon>Tracheophyta</taxon>
        <taxon>Spermatophyta</taxon>
        <taxon>Magnoliopsida</taxon>
        <taxon>eudicotyledons</taxon>
        <taxon>Gunneridae</taxon>
        <taxon>Pentapetalae</taxon>
        <taxon>rosids</taxon>
        <taxon>malvids</taxon>
        <taxon>Sapindales</taxon>
        <taxon>Sapindaceae</taxon>
        <taxon>Hippocastanoideae</taxon>
        <taxon>Acereae</taxon>
        <taxon>Acer</taxon>
    </lineage>
</organism>
<dbReference type="Pfam" id="PF02140">
    <property type="entry name" value="SUEL_Lectin"/>
    <property type="match status" value="1"/>
</dbReference>
<dbReference type="AlphaFoldDB" id="A0AAD5NLA6"/>
<evidence type="ECO:0000313" key="3">
    <source>
        <dbReference type="Proteomes" id="UP001064489"/>
    </source>
</evidence>
<name>A0AAD5NLA6_ACENE</name>
<protein>
    <recommendedName>
        <fullName evidence="1">SUEL-type lectin domain-containing protein</fullName>
    </recommendedName>
</protein>